<dbReference type="SUPFAM" id="SSF49478">
    <property type="entry name" value="Cna protein B-type domain"/>
    <property type="match status" value="1"/>
</dbReference>
<dbReference type="Pfam" id="PF17802">
    <property type="entry name" value="SpaA"/>
    <property type="match status" value="1"/>
</dbReference>
<proteinExistence type="predicted"/>
<dbReference type="InterPro" id="IPR038174">
    <property type="entry name" value="Strep_pil_link_sf"/>
</dbReference>
<protein>
    <submittedName>
        <fullName evidence="3">Uncharacterized protein</fullName>
    </submittedName>
</protein>
<gene>
    <name evidence="3" type="ORF">LQE99_07175</name>
</gene>
<dbReference type="Gene3D" id="2.60.40.3050">
    <property type="match status" value="1"/>
</dbReference>
<evidence type="ECO:0000259" key="1">
    <source>
        <dbReference type="Pfam" id="PF17802"/>
    </source>
</evidence>
<name>A0ABS9R5J2_9FIRM</name>
<organism evidence="3 4">
    <name type="scientific">Amedibacillus hominis</name>
    <dbReference type="NCBI Taxonomy" id="2897776"/>
    <lineage>
        <taxon>Bacteria</taxon>
        <taxon>Bacillati</taxon>
        <taxon>Bacillota</taxon>
        <taxon>Erysipelotrichia</taxon>
        <taxon>Erysipelotrichales</taxon>
        <taxon>Erysipelotrichaceae</taxon>
        <taxon>Amedibacillus</taxon>
    </lineage>
</organism>
<evidence type="ECO:0000313" key="4">
    <source>
        <dbReference type="Proteomes" id="UP001202402"/>
    </source>
</evidence>
<evidence type="ECO:0000313" key="3">
    <source>
        <dbReference type="EMBL" id="MCH4284912.1"/>
    </source>
</evidence>
<dbReference type="Pfam" id="PF20597">
    <property type="entry name" value="pAdhesive_15"/>
    <property type="match status" value="1"/>
</dbReference>
<accession>A0ABS9R5J2</accession>
<keyword evidence="4" id="KW-1185">Reference proteome</keyword>
<dbReference type="RefSeq" id="WP_117452791.1">
    <property type="nucleotide sequence ID" value="NZ_JAKVPQ010000004.1"/>
</dbReference>
<dbReference type="Gene3D" id="2.60.40.10">
    <property type="entry name" value="Immunoglobulins"/>
    <property type="match status" value="1"/>
</dbReference>
<dbReference type="EMBL" id="JAKVPQ010000004">
    <property type="protein sequence ID" value="MCH4284912.1"/>
    <property type="molecule type" value="Genomic_DNA"/>
</dbReference>
<evidence type="ECO:0000259" key="2">
    <source>
        <dbReference type="Pfam" id="PF20597"/>
    </source>
</evidence>
<feature type="domain" description="Choice-of-anchor A" evidence="2">
    <location>
        <begin position="368"/>
        <end position="696"/>
    </location>
</feature>
<feature type="domain" description="SpaA-like prealbumin fold" evidence="1">
    <location>
        <begin position="1078"/>
        <end position="1176"/>
    </location>
</feature>
<dbReference type="Proteomes" id="UP001202402">
    <property type="component" value="Unassembled WGS sequence"/>
</dbReference>
<dbReference type="InterPro" id="IPR041033">
    <property type="entry name" value="SpaA_PFL_dom_1"/>
</dbReference>
<dbReference type="InterPro" id="IPR026588">
    <property type="entry name" value="Choice_anch_A"/>
</dbReference>
<comment type="caution">
    <text evidence="3">The sequence shown here is derived from an EMBL/GenBank/DDBJ whole genome shotgun (WGS) entry which is preliminary data.</text>
</comment>
<reference evidence="3 4" key="1">
    <citation type="submission" date="2022-02" db="EMBL/GenBank/DDBJ databases">
        <title>Genome of Erysipelotrichaceae sp. nov. NSJ-176 isolated from human feces.</title>
        <authorList>
            <person name="Abdugheni R."/>
        </authorList>
    </citation>
    <scope>NUCLEOTIDE SEQUENCE [LARGE SCALE GENOMIC DNA]</scope>
    <source>
        <strain evidence="3 4">NSJ-176</strain>
    </source>
</reference>
<sequence>MDQVYRIGRRLGKLMLALLMVVSLFDLTSLFANDETNAPAKVIQLCDEENIQSTEDGELLIPWSSTIETTDENMLLYNDYENTMQDNLYATPDTLNLQIVDHTGGKQIELVEGTDYELYYTNPSDGLFTMNKEDAAQFTHFKIMFTDKTKTFSNMMIKYNTHAKIADVKENEQERKFLNEATFKIKTDYWITETATYTYTNPNFKPVENSMNAQENVNAIYAPREFTWEDDTVKIKASVTQRDIPDNAVMKAERVTESADKENNIITEILDQASGTKYYYQVTFTSNDEVVAIDQSKIKFESSVKPSVKSKLQYRSARSTAYDESGDDPDTSVGNYPNNYKVWRTDENRNHNQEYKFGDFGEQYNLFYILGNYNVFTFNYYYGTHVVGPMIVGGEAAKQSANGNGEAAIGDGKLNIGGTTTRVDSPHNAPTYIKGNANIVNTIQTDSNVPFFVGKTNSTSKYTIQDIDDKNYYNYYYSDNYVDFNKAEAEIDSQLSQLAKFEGYDTNGKFVEKVNINADDLVVGKKSDSYEVVSSNEEQFKTVLKIKLGYNYVFDKGAFEKIDAIIYDYESLNEATQTTTFINVPDDYTTSEAAYGGLHMPYIFKSKSDALGSTEAVTDIGAYQFASSEVEKGINIAYFMPNAQQIKIGFNKAGETSGLNKLVGHLVAPKANVDIRSGDYNGSIIAKQVSSTAEGHMWPFKTDLSFGFNKLVDGRMPNDDETFYFKLETICSPDGASTNVSSKTVKSDEVGNINFDMNLYTKEGIYKYKVSEVYQNTNEYEENSQSFYILVDVIKNSSDVGYGQLKAEVTGYYRNVECTDQIDLSQGSEALTFKNTRKTSVKVNKEWFDTDGNTALDESHKKPIQVQLKQHSSIREGYKIKYKVYYKNQLIKELNTETPPIKAASQLKASTNHDKDSSDYYYLDDIVVLGNSDFSLDHSNYEKSLQNTSKYNGVDINLINIQSDTTVKIYYGCSNPAGLDLDKNNIKLEYGKSNDFTTETKGEIVNYGNLIDLNSENSWTHTFENLPVSKFENGKNYSYTYSIEEINSLDNFNTEYNNNDGILSGIITVKNILKPVDLTIQKKSSTGNSNYLGNATFNVYKYSDIQNGAPLKFNEINGGYQLSDSGEVDLVTPTTGDRQGLIKIVDMPYGDYVFEETNAPSGFVVDNKYIYVHIDYEPSNSYYQLMGNSKVPNENMNRVKLDLTEADTSKIQLKFAVENTPNIDVPETGGTPNDRYQKLGFLLACTGLAMYAIYEVKRKKNKEKSTN</sequence>
<dbReference type="InterPro" id="IPR013783">
    <property type="entry name" value="Ig-like_fold"/>
</dbReference>